<dbReference type="InterPro" id="IPR003598">
    <property type="entry name" value="Ig_sub2"/>
</dbReference>
<dbReference type="SUPFAM" id="SSF48726">
    <property type="entry name" value="Immunoglobulin"/>
    <property type="match status" value="1"/>
</dbReference>
<gene>
    <name evidence="2" type="ORF">HFQ381_LOCUS3779</name>
</gene>
<sequence length="248" mass="29057">MKRQDLNWDSLVDWVYRSLSGNLLQGLFNACDINAWDEFFEVIHENLNIIQHLPESLTNKLASYDFYTFEDELKLINLLSEQIYLHENDKLILFCETNRKPKDVQWFKNKLDISSESQQRLETYNIDSISILILSNVVENDSGLYTCHLENCCDDIVIEIFFQHNHNLLLKDNVILFKNNVPLYNDFEINPPIGTSSELTHWTISILDINLNNVGVYSIQMNQEPQNLFIMSIKPRSLQRKTIISPID</sequence>
<reference evidence="2" key="1">
    <citation type="submission" date="2021-02" db="EMBL/GenBank/DDBJ databases">
        <authorList>
            <person name="Nowell W R."/>
        </authorList>
    </citation>
    <scope>NUCLEOTIDE SEQUENCE</scope>
</reference>
<dbReference type="Gene3D" id="2.60.40.10">
    <property type="entry name" value="Immunoglobulins"/>
    <property type="match status" value="1"/>
</dbReference>
<evidence type="ECO:0000313" key="2">
    <source>
        <dbReference type="EMBL" id="CAF4141321.1"/>
    </source>
</evidence>
<dbReference type="PROSITE" id="PS50835">
    <property type="entry name" value="IG_LIKE"/>
    <property type="match status" value="1"/>
</dbReference>
<evidence type="ECO:0000259" key="1">
    <source>
        <dbReference type="PROSITE" id="PS50835"/>
    </source>
</evidence>
<proteinExistence type="predicted"/>
<feature type="domain" description="Ig-like" evidence="1">
    <location>
        <begin position="54"/>
        <end position="151"/>
    </location>
</feature>
<dbReference type="Proteomes" id="UP000663851">
    <property type="component" value="Unassembled WGS sequence"/>
</dbReference>
<dbReference type="EMBL" id="CAJOBO010000142">
    <property type="protein sequence ID" value="CAF4141321.1"/>
    <property type="molecule type" value="Genomic_DNA"/>
</dbReference>
<organism evidence="2 3">
    <name type="scientific">Rotaria socialis</name>
    <dbReference type="NCBI Taxonomy" id="392032"/>
    <lineage>
        <taxon>Eukaryota</taxon>
        <taxon>Metazoa</taxon>
        <taxon>Spiralia</taxon>
        <taxon>Gnathifera</taxon>
        <taxon>Rotifera</taxon>
        <taxon>Eurotatoria</taxon>
        <taxon>Bdelloidea</taxon>
        <taxon>Philodinida</taxon>
        <taxon>Philodinidae</taxon>
        <taxon>Rotaria</taxon>
    </lineage>
</organism>
<dbReference type="Pfam" id="PF13927">
    <property type="entry name" value="Ig_3"/>
    <property type="match status" value="1"/>
</dbReference>
<comment type="caution">
    <text evidence="2">The sequence shown here is derived from an EMBL/GenBank/DDBJ whole genome shotgun (WGS) entry which is preliminary data.</text>
</comment>
<protein>
    <recommendedName>
        <fullName evidence="1">Ig-like domain-containing protein</fullName>
    </recommendedName>
</protein>
<accession>A0A819XFJ0</accession>
<dbReference type="InterPro" id="IPR003599">
    <property type="entry name" value="Ig_sub"/>
</dbReference>
<name>A0A819XFJ0_9BILA</name>
<dbReference type="InterPro" id="IPR036179">
    <property type="entry name" value="Ig-like_dom_sf"/>
</dbReference>
<dbReference type="CDD" id="cd00096">
    <property type="entry name" value="Ig"/>
    <property type="match status" value="1"/>
</dbReference>
<dbReference type="AlphaFoldDB" id="A0A819XFJ0"/>
<dbReference type="SMART" id="SM00409">
    <property type="entry name" value="IG"/>
    <property type="match status" value="1"/>
</dbReference>
<dbReference type="SMART" id="SM00408">
    <property type="entry name" value="IGc2"/>
    <property type="match status" value="1"/>
</dbReference>
<dbReference type="InterPro" id="IPR013783">
    <property type="entry name" value="Ig-like_fold"/>
</dbReference>
<dbReference type="InterPro" id="IPR007110">
    <property type="entry name" value="Ig-like_dom"/>
</dbReference>
<evidence type="ECO:0000313" key="3">
    <source>
        <dbReference type="Proteomes" id="UP000663851"/>
    </source>
</evidence>